<sequence length="415" mass="46501">MFLGSVSEFLNVRWHLNDITGASKLDDGWIFEPAPFEIDPDDVAMVIKTGYSTQERLTAKLKAASNTANPNNIVLVGDYSTTPSSHFRCNGIEVPVHNALAWMLDKENISPQLNKTRLKYYSELTSAINAGDRELAMLHVSGLELAFTMLPTKKWYVLLDDDSYILEPSLKILLDHLDSSVPHFFGNSVGGDKIHRFAHGGSAIVISHAALRRVFVQHPKVTSASNFESLTAGWGDALVASMMIKSGIYLEERYAHHFNGESPKITKILPERFCSPLVSFHGLDPERMVATGNIFKDITKPVPWIGIWDLYEARTLSSFLAEPFRAEWDHVGRVDEAVLTTHDIPTKEDCLEMCLANYDICLAWTWEEESHTCHVSPWIIVGDTAEQKFTGINTQRAMTLSDQCTHPKSSSKNYD</sequence>
<dbReference type="GO" id="GO:0000166">
    <property type="term" value="F:nucleotide binding"/>
    <property type="evidence" value="ECO:0007669"/>
    <property type="project" value="UniProtKB-KW"/>
</dbReference>
<dbReference type="AlphaFoldDB" id="A0A3D8Q658"/>
<dbReference type="InterPro" id="IPR003609">
    <property type="entry name" value="Pan_app"/>
</dbReference>
<dbReference type="Pfam" id="PF00024">
    <property type="entry name" value="PAN_1"/>
    <property type="match status" value="1"/>
</dbReference>
<keyword evidence="6" id="KW-0808">Transferase</keyword>
<reference evidence="14 15" key="1">
    <citation type="journal article" date="2018" name="IMA Fungus">
        <title>IMA Genome-F 9: Draft genome sequence of Annulohypoxylon stygium, Aspergillus mulundensis, Berkeleyomyces basicola (syn. Thielaviopsis basicola), Ceratocystis smalleyi, two Cercospora beticola strains, Coleophoma cylindrospora, Fusarium fracticaudum, Phialophora cf. hyalina, and Morchella septimelata.</title>
        <authorList>
            <person name="Wingfield B.D."/>
            <person name="Bills G.F."/>
            <person name="Dong Y."/>
            <person name="Huang W."/>
            <person name="Nel W.J."/>
            <person name="Swalarsk-Parry B.S."/>
            <person name="Vaghefi N."/>
            <person name="Wilken P.M."/>
            <person name="An Z."/>
            <person name="de Beer Z.W."/>
            <person name="De Vos L."/>
            <person name="Chen L."/>
            <person name="Duong T.A."/>
            <person name="Gao Y."/>
            <person name="Hammerbacher A."/>
            <person name="Kikkert J.R."/>
            <person name="Li Y."/>
            <person name="Li H."/>
            <person name="Li K."/>
            <person name="Li Q."/>
            <person name="Liu X."/>
            <person name="Ma X."/>
            <person name="Naidoo K."/>
            <person name="Pethybridge S.J."/>
            <person name="Sun J."/>
            <person name="Steenkamp E.T."/>
            <person name="van der Nest M.A."/>
            <person name="van Wyk S."/>
            <person name="Wingfield M.J."/>
            <person name="Xiong C."/>
            <person name="Yue Q."/>
            <person name="Zhang X."/>
        </authorList>
    </citation>
    <scope>NUCLEOTIDE SEQUENCE [LARGE SCALE GENOMIC DNA]</scope>
    <source>
        <strain evidence="14 15">BP5796</strain>
    </source>
</reference>
<dbReference type="Proteomes" id="UP000256328">
    <property type="component" value="Unassembled WGS sequence"/>
</dbReference>
<evidence type="ECO:0000259" key="13">
    <source>
        <dbReference type="Pfam" id="PF02434"/>
    </source>
</evidence>
<keyword evidence="11" id="KW-0472">Membrane</keyword>
<evidence type="ECO:0000256" key="5">
    <source>
        <dbReference type="ARBA" id="ARBA00022676"/>
    </source>
</evidence>
<feature type="domain" description="Apple" evidence="12">
    <location>
        <begin position="337"/>
        <end position="378"/>
    </location>
</feature>
<proteinExistence type="inferred from homology"/>
<keyword evidence="9" id="KW-0735">Signal-anchor</keyword>
<dbReference type="EC" id="2.4.1.122" evidence="4"/>
<dbReference type="GO" id="GO:0016263">
    <property type="term" value="F:glycoprotein-N-acetylgalactosamine 3-beta-galactosyltransferase activity"/>
    <property type="evidence" value="ECO:0007669"/>
    <property type="project" value="UniProtKB-EC"/>
</dbReference>
<evidence type="ECO:0000256" key="2">
    <source>
        <dbReference type="ARBA" id="ARBA00004922"/>
    </source>
</evidence>
<dbReference type="Pfam" id="PF02434">
    <property type="entry name" value="Fringe"/>
    <property type="match status" value="1"/>
</dbReference>
<comment type="similarity">
    <text evidence="3">Belongs to the glycosyltransferase 31 family. Beta3-Gal-T subfamily.</text>
</comment>
<comment type="pathway">
    <text evidence="2">Protein modification; protein glycosylation.</text>
</comment>
<evidence type="ECO:0000256" key="6">
    <source>
        <dbReference type="ARBA" id="ARBA00022679"/>
    </source>
</evidence>
<gene>
    <name evidence="14" type="ORF">BP5796_12739</name>
</gene>
<dbReference type="GO" id="GO:0016020">
    <property type="term" value="C:membrane"/>
    <property type="evidence" value="ECO:0007669"/>
    <property type="project" value="UniProtKB-SubCell"/>
</dbReference>
<protein>
    <recommendedName>
        <fullName evidence="4">N-acetylgalactosaminide beta-1,3-galactosyltransferase</fullName>
        <ecNumber evidence="4">2.4.1.122</ecNumber>
    </recommendedName>
</protein>
<keyword evidence="15" id="KW-1185">Reference proteome</keyword>
<feature type="domain" description="Fringe-like glycosyltransferase" evidence="13">
    <location>
        <begin position="144"/>
        <end position="229"/>
    </location>
</feature>
<evidence type="ECO:0000259" key="12">
    <source>
        <dbReference type="Pfam" id="PF00024"/>
    </source>
</evidence>
<evidence type="ECO:0000256" key="1">
    <source>
        <dbReference type="ARBA" id="ARBA00004606"/>
    </source>
</evidence>
<organism evidence="14 15">
    <name type="scientific">Coleophoma crateriformis</name>
    <dbReference type="NCBI Taxonomy" id="565419"/>
    <lineage>
        <taxon>Eukaryota</taxon>
        <taxon>Fungi</taxon>
        <taxon>Dikarya</taxon>
        <taxon>Ascomycota</taxon>
        <taxon>Pezizomycotina</taxon>
        <taxon>Leotiomycetes</taxon>
        <taxon>Helotiales</taxon>
        <taxon>Dermateaceae</taxon>
        <taxon>Coleophoma</taxon>
    </lineage>
</organism>
<evidence type="ECO:0000256" key="11">
    <source>
        <dbReference type="ARBA" id="ARBA00023136"/>
    </source>
</evidence>
<keyword evidence="7" id="KW-0812">Transmembrane</keyword>
<keyword evidence="10" id="KW-1133">Transmembrane helix</keyword>
<dbReference type="EMBL" id="PDLN01000023">
    <property type="protein sequence ID" value="RDW57289.1"/>
    <property type="molecule type" value="Genomic_DNA"/>
</dbReference>
<accession>A0A3D8Q658</accession>
<comment type="subcellular location">
    <subcellularLocation>
        <location evidence="1">Membrane</location>
        <topology evidence="1">Single-pass type II membrane protein</topology>
    </subcellularLocation>
</comment>
<name>A0A3D8Q658_9HELO</name>
<keyword evidence="5" id="KW-0328">Glycosyltransferase</keyword>
<evidence type="ECO:0000256" key="10">
    <source>
        <dbReference type="ARBA" id="ARBA00022989"/>
    </source>
</evidence>
<evidence type="ECO:0000256" key="9">
    <source>
        <dbReference type="ARBA" id="ARBA00022968"/>
    </source>
</evidence>
<dbReference type="InterPro" id="IPR026050">
    <property type="entry name" value="C1GALT1/C1GALT1_chp1"/>
</dbReference>
<evidence type="ECO:0000313" key="14">
    <source>
        <dbReference type="EMBL" id="RDW57289.1"/>
    </source>
</evidence>
<dbReference type="OrthoDB" id="414175at2759"/>
<evidence type="ECO:0000256" key="4">
    <source>
        <dbReference type="ARBA" id="ARBA00012557"/>
    </source>
</evidence>
<evidence type="ECO:0000256" key="3">
    <source>
        <dbReference type="ARBA" id="ARBA00006462"/>
    </source>
</evidence>
<dbReference type="Gene3D" id="3.90.550.50">
    <property type="match status" value="1"/>
</dbReference>
<comment type="caution">
    <text evidence="14">The sequence shown here is derived from an EMBL/GenBank/DDBJ whole genome shotgun (WGS) entry which is preliminary data.</text>
</comment>
<evidence type="ECO:0000313" key="15">
    <source>
        <dbReference type="Proteomes" id="UP000256328"/>
    </source>
</evidence>
<dbReference type="PANTHER" id="PTHR23033:SF40">
    <property type="entry name" value="APPLE DOMAIN-CONTAINING PROTEIN"/>
    <property type="match status" value="1"/>
</dbReference>
<keyword evidence="8" id="KW-0547">Nucleotide-binding</keyword>
<dbReference type="PANTHER" id="PTHR23033">
    <property type="entry name" value="BETA1,3-GALACTOSYLTRANSFERASE"/>
    <property type="match status" value="1"/>
</dbReference>
<evidence type="ECO:0000256" key="7">
    <source>
        <dbReference type="ARBA" id="ARBA00022692"/>
    </source>
</evidence>
<evidence type="ECO:0000256" key="8">
    <source>
        <dbReference type="ARBA" id="ARBA00022741"/>
    </source>
</evidence>
<dbReference type="InterPro" id="IPR003378">
    <property type="entry name" value="Fringe-like_glycosylTrfase"/>
</dbReference>